<feature type="transmembrane region" description="Helical" evidence="2">
    <location>
        <begin position="22"/>
        <end position="43"/>
    </location>
</feature>
<keyword evidence="2" id="KW-0812">Transmembrane</keyword>
<feature type="transmembrane region" description="Helical" evidence="2">
    <location>
        <begin position="78"/>
        <end position="96"/>
    </location>
</feature>
<protein>
    <recommendedName>
        <fullName evidence="5">Plastocyanin-like domain-containing protein</fullName>
    </recommendedName>
</protein>
<sequence>MAAQPAPARLADSGINLTMAELAVYAAGLLSVAAGVMHLWAAPEHLSEWWGYGAFFLAAAAAQGLYGLALLRWPTRSLALLGVYANLALVALYAATRTSGVPFFGPHVGDAEAVGALDLAAVSAELGLILALIPLSGAHRSLASCLVPGAAQVLGAGLVLHLLRAGTHGSHDGLSEGWLLGAIPALPLSLLALLASAPLARSASSYLFGDDRGPSPRLLWALASAGTYAVAHAAAGAPASLVEAGRDAGVVLGVSSVVLFAVAALRGAPWEERRSFGLWHPRAFAGAAGLAAGLAVLAGPTIFGHDFSPSAEAQQAGGECNAGSANRSYDVAAVNVEIPFNRWGDLDPDGQVYVLQGDKEAVKNWHKPLAAEASQDSAENRRLRPRPLILRANVGECVEVQFTNELNDRQWGGRLTNPRASIQARGVSYNAQTSDGGAVGFNEDTSVPNTPGQNKITYYWRVPNEEGMHLFRSQTMSSGEEEDAGSNAHGLYGAIAVEPAGSAWTDPETGKPIYAGQGRVDRVTKDHGDPYVDADIHAPGAPSFRESAQLAQDYNEVQPGMVGHGFNYGTEPQRNREHHPLPDGLGEEVSLSSWGYGDPALIKLASGKATAESPWEPGKEDCGLQTRLEGKGSCYVSNVTHAYPNDPTKIRYAMAGVAETHVFHLHANQWLANPKDTAAFDASGNTRKDPGSATLDSQTFGPGESFTADLLYGAGSQPGTVGDSIFHCHLYPHFAEGFWSLLRVHDVREDGTTKTPDGTKVREVKPLPDRNAPAGPSAENPGFPRFVPASTAGAPRRPRAASRSPTPPTRRRRSTR</sequence>
<keyword evidence="2" id="KW-1133">Transmembrane helix</keyword>
<dbReference type="Gene3D" id="2.60.40.420">
    <property type="entry name" value="Cupredoxins - blue copper proteins"/>
    <property type="match status" value="2"/>
</dbReference>
<evidence type="ECO:0000256" key="2">
    <source>
        <dbReference type="SAM" id="Phobius"/>
    </source>
</evidence>
<feature type="transmembrane region" description="Helical" evidence="2">
    <location>
        <begin position="116"/>
        <end position="135"/>
    </location>
</feature>
<feature type="transmembrane region" description="Helical" evidence="2">
    <location>
        <begin position="248"/>
        <end position="269"/>
    </location>
</feature>
<gene>
    <name evidence="3" type="ORF">GBA65_13585</name>
</gene>
<reference evidence="3 4" key="1">
    <citation type="submission" date="2019-10" db="EMBL/GenBank/DDBJ databases">
        <title>Rubrobacter sp nov SCSIO 52915 isolated from a deep-sea sediment in the South China Sea.</title>
        <authorList>
            <person name="Chen R.W."/>
        </authorList>
    </citation>
    <scope>NUCLEOTIDE SEQUENCE [LARGE SCALE GENOMIC DNA]</scope>
    <source>
        <strain evidence="3 4">SCSIO 52915</strain>
    </source>
</reference>
<evidence type="ECO:0000313" key="4">
    <source>
        <dbReference type="Proteomes" id="UP000502706"/>
    </source>
</evidence>
<evidence type="ECO:0008006" key="5">
    <source>
        <dbReference type="Google" id="ProtNLM"/>
    </source>
</evidence>
<proteinExistence type="predicted"/>
<dbReference type="RefSeq" id="WP_166397036.1">
    <property type="nucleotide sequence ID" value="NZ_CP045121.1"/>
</dbReference>
<organism evidence="3 4">
    <name type="scientific">Rubrobacter marinus</name>
    <dbReference type="NCBI Taxonomy" id="2653852"/>
    <lineage>
        <taxon>Bacteria</taxon>
        <taxon>Bacillati</taxon>
        <taxon>Actinomycetota</taxon>
        <taxon>Rubrobacteria</taxon>
        <taxon>Rubrobacterales</taxon>
        <taxon>Rubrobacteraceae</taxon>
        <taxon>Rubrobacter</taxon>
    </lineage>
</organism>
<dbReference type="AlphaFoldDB" id="A0A6G8PYT1"/>
<feature type="transmembrane region" description="Helical" evidence="2">
    <location>
        <begin position="178"/>
        <end position="197"/>
    </location>
</feature>
<keyword evidence="2" id="KW-0472">Membrane</keyword>
<feature type="compositionally biased region" description="Basic and acidic residues" evidence="1">
    <location>
        <begin position="749"/>
        <end position="768"/>
    </location>
</feature>
<evidence type="ECO:0000256" key="1">
    <source>
        <dbReference type="SAM" id="MobiDB-lite"/>
    </source>
</evidence>
<dbReference type="KEGG" id="rmar:GBA65_13585"/>
<evidence type="ECO:0000313" key="3">
    <source>
        <dbReference type="EMBL" id="QIN79373.1"/>
    </source>
</evidence>
<keyword evidence="4" id="KW-1185">Reference proteome</keyword>
<feature type="transmembrane region" description="Helical" evidence="2">
    <location>
        <begin position="281"/>
        <end position="303"/>
    </location>
</feature>
<feature type="transmembrane region" description="Helical" evidence="2">
    <location>
        <begin position="142"/>
        <end position="163"/>
    </location>
</feature>
<feature type="transmembrane region" description="Helical" evidence="2">
    <location>
        <begin position="49"/>
        <end position="71"/>
    </location>
</feature>
<dbReference type="Proteomes" id="UP000502706">
    <property type="component" value="Chromosome"/>
</dbReference>
<accession>A0A6G8PYT1</accession>
<dbReference type="EMBL" id="CP045121">
    <property type="protein sequence ID" value="QIN79373.1"/>
    <property type="molecule type" value="Genomic_DNA"/>
</dbReference>
<name>A0A6G8PYT1_9ACTN</name>
<dbReference type="InterPro" id="IPR008972">
    <property type="entry name" value="Cupredoxin"/>
</dbReference>
<feature type="region of interest" description="Disordered" evidence="1">
    <location>
        <begin position="749"/>
        <end position="816"/>
    </location>
</feature>
<dbReference type="SUPFAM" id="SSF49503">
    <property type="entry name" value="Cupredoxins"/>
    <property type="match status" value="2"/>
</dbReference>
<feature type="transmembrane region" description="Helical" evidence="2">
    <location>
        <begin position="218"/>
        <end position="242"/>
    </location>
</feature>